<organism evidence="3 4">
    <name type="scientific">Paractinoplanes abujensis</name>
    <dbReference type="NCBI Taxonomy" id="882441"/>
    <lineage>
        <taxon>Bacteria</taxon>
        <taxon>Bacillati</taxon>
        <taxon>Actinomycetota</taxon>
        <taxon>Actinomycetes</taxon>
        <taxon>Micromonosporales</taxon>
        <taxon>Micromonosporaceae</taxon>
        <taxon>Paractinoplanes</taxon>
    </lineage>
</organism>
<dbReference type="EMBL" id="JACHMF010000001">
    <property type="protein sequence ID" value="MBB4692304.1"/>
    <property type="molecule type" value="Genomic_DNA"/>
</dbReference>
<comment type="caution">
    <text evidence="3">The sequence shown here is derived from an EMBL/GenBank/DDBJ whole genome shotgun (WGS) entry which is preliminary data.</text>
</comment>
<dbReference type="PANTHER" id="PTHR34385:SF1">
    <property type="entry name" value="PEPTIDOGLYCAN L-ALANYL-D-GLUTAMATE ENDOPEPTIDASE CWLK"/>
    <property type="match status" value="1"/>
</dbReference>
<dbReference type="CDD" id="cd14814">
    <property type="entry name" value="Peptidase_M15"/>
    <property type="match status" value="1"/>
</dbReference>
<dbReference type="AlphaFoldDB" id="A0A7W7G160"/>
<dbReference type="Gene3D" id="1.20.120.330">
    <property type="entry name" value="Nucleotidyltransferases domain 2"/>
    <property type="match status" value="1"/>
</dbReference>
<name>A0A7W7G160_9ACTN</name>
<evidence type="ECO:0000313" key="4">
    <source>
        <dbReference type="Proteomes" id="UP000542742"/>
    </source>
</evidence>
<protein>
    <submittedName>
        <fullName evidence="3">D-alanyl-D-alanine carboxypeptidase</fullName>
        <ecNumber evidence="3">3.4.16.4</ecNumber>
    </submittedName>
</protein>
<feature type="signal peptide" evidence="1">
    <location>
        <begin position="1"/>
        <end position="42"/>
    </location>
</feature>
<dbReference type="SUPFAM" id="SSF55166">
    <property type="entry name" value="Hedgehog/DD-peptidase"/>
    <property type="match status" value="1"/>
</dbReference>
<dbReference type="InterPro" id="IPR009045">
    <property type="entry name" value="Zn_M74/Hedgehog-like"/>
</dbReference>
<dbReference type="RefSeq" id="WP_239093564.1">
    <property type="nucleotide sequence ID" value="NZ_BOMC01000079.1"/>
</dbReference>
<dbReference type="Pfam" id="PF02557">
    <property type="entry name" value="VanY"/>
    <property type="match status" value="1"/>
</dbReference>
<keyword evidence="1" id="KW-0732">Signal</keyword>
<dbReference type="PANTHER" id="PTHR34385">
    <property type="entry name" value="D-ALANYL-D-ALANINE CARBOXYPEPTIDASE"/>
    <property type="match status" value="1"/>
</dbReference>
<accession>A0A7W7G160</accession>
<evidence type="ECO:0000256" key="1">
    <source>
        <dbReference type="SAM" id="SignalP"/>
    </source>
</evidence>
<gene>
    <name evidence="3" type="ORF">BKA14_002452</name>
</gene>
<keyword evidence="3" id="KW-0378">Hydrolase</keyword>
<dbReference type="Proteomes" id="UP000542742">
    <property type="component" value="Unassembled WGS sequence"/>
</dbReference>
<evidence type="ECO:0000259" key="2">
    <source>
        <dbReference type="Pfam" id="PF02557"/>
    </source>
</evidence>
<keyword evidence="3" id="KW-0121">Carboxypeptidase</keyword>
<dbReference type="InterPro" id="IPR052179">
    <property type="entry name" value="DD-CPase-like"/>
</dbReference>
<dbReference type="InterPro" id="IPR003709">
    <property type="entry name" value="VanY-like_core_dom"/>
</dbReference>
<keyword evidence="4" id="KW-1185">Reference proteome</keyword>
<feature type="chain" id="PRO_5030635876" evidence="1">
    <location>
        <begin position="43"/>
        <end position="359"/>
    </location>
</feature>
<evidence type="ECO:0000313" key="3">
    <source>
        <dbReference type="EMBL" id="MBB4692304.1"/>
    </source>
</evidence>
<dbReference type="GO" id="GO:0009002">
    <property type="term" value="F:serine-type D-Ala-D-Ala carboxypeptidase activity"/>
    <property type="evidence" value="ECO:0007669"/>
    <property type="project" value="UniProtKB-EC"/>
</dbReference>
<reference evidence="3 4" key="1">
    <citation type="submission" date="2020-08" db="EMBL/GenBank/DDBJ databases">
        <title>Sequencing the genomes of 1000 actinobacteria strains.</title>
        <authorList>
            <person name="Klenk H.-P."/>
        </authorList>
    </citation>
    <scope>NUCLEOTIDE SEQUENCE [LARGE SCALE GENOMIC DNA]</scope>
    <source>
        <strain evidence="3 4">DSM 45518</strain>
    </source>
</reference>
<sequence length="359" mass="37767">MTTRQELRPDPTIRRARRAITLPIAALALGLTALAAPAPAEAAPPAVAQTWNTLMYRSLTRQQTAATMQAAIATQKATVVTRAGEVTNATNAGIVAESALTTATTADTTARTRVTAAQTALTTAKQNLTKANKKPRNKAAVTKAKNAVVAATKTLTTRQAEAKQAAAALTTARTNARTATATLGTAIANRDAAAAAVTLSQQKLAQLPTAYSLATQASALSRDVVTQSRAGFVVADTVQVNGITVHRSVAYAFRRMLDDARANGIVLSGGGFRTKERQIELRKSNGCPDVWTAPSSSCRVPTAIPGRSLHELGMAVDISQNGRTLTRSSTGYKWLVTHARAYGFINLPSEPWHWSITGG</sequence>
<dbReference type="EC" id="3.4.16.4" evidence="3"/>
<proteinExistence type="predicted"/>
<dbReference type="Gene3D" id="3.30.1380.10">
    <property type="match status" value="1"/>
</dbReference>
<keyword evidence="3" id="KW-0645">Protease</keyword>
<feature type="domain" description="D-alanyl-D-alanine carboxypeptidase-like core" evidence="2">
    <location>
        <begin position="244"/>
        <end position="356"/>
    </location>
</feature>
<dbReference type="GO" id="GO:0006508">
    <property type="term" value="P:proteolysis"/>
    <property type="evidence" value="ECO:0007669"/>
    <property type="project" value="InterPro"/>
</dbReference>